<dbReference type="GO" id="GO:0036503">
    <property type="term" value="P:ERAD pathway"/>
    <property type="evidence" value="ECO:0007669"/>
    <property type="project" value="TreeGrafter"/>
</dbReference>
<reference evidence="19 20" key="1">
    <citation type="journal article" date="2015" name="Genome Biol. Evol.">
        <title>Phylogenomic analyses indicate that early fungi evolved digesting cell walls of algal ancestors of land plants.</title>
        <authorList>
            <person name="Chang Y."/>
            <person name="Wang S."/>
            <person name="Sekimoto S."/>
            <person name="Aerts A.L."/>
            <person name="Choi C."/>
            <person name="Clum A."/>
            <person name="LaButti K.M."/>
            <person name="Lindquist E.A."/>
            <person name="Yee Ngan C."/>
            <person name="Ohm R.A."/>
            <person name="Salamov A.A."/>
            <person name="Grigoriev I.V."/>
            <person name="Spatafora J.W."/>
            <person name="Berbee M.L."/>
        </authorList>
    </citation>
    <scope>NUCLEOTIDE SEQUENCE [LARGE SCALE GENOMIC DNA]</scope>
    <source>
        <strain evidence="19 20">JEL478</strain>
    </source>
</reference>
<feature type="region of interest" description="Disordered" evidence="16">
    <location>
        <begin position="382"/>
        <end position="455"/>
    </location>
</feature>
<evidence type="ECO:0000259" key="18">
    <source>
        <dbReference type="PROSITE" id="PS50089"/>
    </source>
</evidence>
<feature type="domain" description="RING-type" evidence="18">
    <location>
        <begin position="291"/>
        <end position="356"/>
    </location>
</feature>
<evidence type="ECO:0000256" key="12">
    <source>
        <dbReference type="ARBA" id="ARBA00022833"/>
    </source>
</evidence>
<evidence type="ECO:0000256" key="11">
    <source>
        <dbReference type="ARBA" id="ARBA00022824"/>
    </source>
</evidence>
<keyword evidence="8" id="KW-0479">Metal-binding</keyword>
<feature type="compositionally biased region" description="Low complexity" evidence="16">
    <location>
        <begin position="382"/>
        <end position="392"/>
    </location>
</feature>
<feature type="transmembrane region" description="Helical" evidence="17">
    <location>
        <begin position="170"/>
        <end position="190"/>
    </location>
</feature>
<dbReference type="PROSITE" id="PS50089">
    <property type="entry name" value="ZF_RING_2"/>
    <property type="match status" value="1"/>
</dbReference>
<keyword evidence="6" id="KW-0808">Transferase</keyword>
<keyword evidence="12" id="KW-0862">Zinc</keyword>
<gene>
    <name evidence="19" type="ORF">M427DRAFT_51675</name>
</gene>
<evidence type="ECO:0000256" key="5">
    <source>
        <dbReference type="ARBA" id="ARBA00012483"/>
    </source>
</evidence>
<dbReference type="OMA" id="MILMNMG"/>
<evidence type="ECO:0000313" key="20">
    <source>
        <dbReference type="Proteomes" id="UP000070544"/>
    </source>
</evidence>
<dbReference type="STRING" id="1344416.A0A139AVT7"/>
<dbReference type="PANTHER" id="PTHR22763">
    <property type="entry name" value="RING ZINC FINGER PROTEIN"/>
    <property type="match status" value="1"/>
</dbReference>
<dbReference type="InterPro" id="IPR013083">
    <property type="entry name" value="Znf_RING/FYVE/PHD"/>
</dbReference>
<keyword evidence="11" id="KW-0256">Endoplasmic reticulum</keyword>
<dbReference type="Gene3D" id="3.30.40.10">
    <property type="entry name" value="Zinc/RING finger domain, C3HC4 (zinc finger)"/>
    <property type="match status" value="1"/>
</dbReference>
<evidence type="ECO:0000256" key="7">
    <source>
        <dbReference type="ARBA" id="ARBA00022692"/>
    </source>
</evidence>
<evidence type="ECO:0000256" key="14">
    <source>
        <dbReference type="ARBA" id="ARBA00023136"/>
    </source>
</evidence>
<keyword evidence="14 17" id="KW-0472">Membrane</keyword>
<dbReference type="Proteomes" id="UP000070544">
    <property type="component" value="Unassembled WGS sequence"/>
</dbReference>
<dbReference type="CDD" id="cd16479">
    <property type="entry name" value="RING-H2_synoviolin"/>
    <property type="match status" value="1"/>
</dbReference>
<dbReference type="InterPro" id="IPR050731">
    <property type="entry name" value="HRD1_E3_ubiq-ligases"/>
</dbReference>
<feature type="transmembrane region" description="Helical" evidence="17">
    <location>
        <begin position="42"/>
        <end position="61"/>
    </location>
</feature>
<organism evidence="19 20">
    <name type="scientific">Gonapodya prolifera (strain JEL478)</name>
    <name type="common">Monoblepharis prolifera</name>
    <dbReference type="NCBI Taxonomy" id="1344416"/>
    <lineage>
        <taxon>Eukaryota</taxon>
        <taxon>Fungi</taxon>
        <taxon>Fungi incertae sedis</taxon>
        <taxon>Chytridiomycota</taxon>
        <taxon>Chytridiomycota incertae sedis</taxon>
        <taxon>Monoblepharidomycetes</taxon>
        <taxon>Monoblepharidales</taxon>
        <taxon>Gonapodyaceae</taxon>
        <taxon>Gonapodya</taxon>
    </lineage>
</organism>
<sequence length="629" mass="69264">MRLAFFGTLSSMLSALVLINAWLERGAFFPAAIHVSRSGASVLVLLNWLLFVAIVLGRGLLRLFFGQLRVLEVEHLYERSWYAVTETCLAATMFRDELDLRFAGFFGLLIFVKVFHWVTEDRVDFMDHAPEPPSVFSHLRTAVLAFLLLSVDLAMLSYSIDVTLRKGPGMVMVFGFEYSILGVHIIASVIKYILHSVDLNRTEPWEDKSMYIFYLELFVDFSKLLSYSILLSLTVPSRGLPLHTIRDLYLTLRSFLRRAGDLLRYRRATSGMDSRYPNATAEEVERGGGVCVVCREEMIAAVETPGEAPVNSEAIPRTSESQARARRPKRLPCGHVFHFGCLKSWLERQQSCPTCRRSVLQEAPSPVPGTGDQVARAAPQLPAQQAQGGVQPPQAPGPVPPPQHPFPYNTHHFFNQQRRQDNNGSQTNPQQPAGQATTSTPPPASVGQEGHNGAQIGQNLLQDPYYLPSAPFPFAWPQALRVPALQQDQGNAAMYSDPGSGSSSNTTPEPTVPVLVPLFPVNWLSPGLESIHGVSIGNLAAHSAGTAPVLPPSSGGSGMQDPLEALTDTELEALEGRTRERIIARMKEAERLEIELSRWMLRSAQVVSMMGLPQGVRPEGHRSSNADGT</sequence>
<evidence type="ECO:0000256" key="2">
    <source>
        <dbReference type="ARBA" id="ARBA00004477"/>
    </source>
</evidence>
<dbReference type="GO" id="GO:0008270">
    <property type="term" value="F:zinc ion binding"/>
    <property type="evidence" value="ECO:0007669"/>
    <property type="project" value="UniProtKB-KW"/>
</dbReference>
<dbReference type="InterPro" id="IPR001841">
    <property type="entry name" value="Znf_RING"/>
</dbReference>
<dbReference type="EC" id="2.3.2.27" evidence="5"/>
<dbReference type="SMART" id="SM00184">
    <property type="entry name" value="RING"/>
    <property type="match status" value="1"/>
</dbReference>
<dbReference type="Pfam" id="PF25563">
    <property type="entry name" value="TPR_SYVN1_N"/>
    <property type="match status" value="1"/>
</dbReference>
<dbReference type="GO" id="GO:0043161">
    <property type="term" value="P:proteasome-mediated ubiquitin-dependent protein catabolic process"/>
    <property type="evidence" value="ECO:0007669"/>
    <property type="project" value="TreeGrafter"/>
</dbReference>
<name>A0A139AVT7_GONPJ</name>
<dbReference type="SUPFAM" id="SSF57850">
    <property type="entry name" value="RING/U-box"/>
    <property type="match status" value="1"/>
</dbReference>
<dbReference type="AlphaFoldDB" id="A0A139AVT7"/>
<evidence type="ECO:0000256" key="6">
    <source>
        <dbReference type="ARBA" id="ARBA00022679"/>
    </source>
</evidence>
<dbReference type="GO" id="GO:0005789">
    <property type="term" value="C:endoplasmic reticulum membrane"/>
    <property type="evidence" value="ECO:0007669"/>
    <property type="project" value="UniProtKB-SubCell"/>
</dbReference>
<comment type="subcellular location">
    <subcellularLocation>
        <location evidence="2">Endoplasmic reticulum membrane</location>
        <topology evidence="2">Multi-pass membrane protein</topology>
    </subcellularLocation>
</comment>
<accession>A0A139AVT7</accession>
<dbReference type="OrthoDB" id="7759664at2759"/>
<keyword evidence="13 17" id="KW-1133">Transmembrane helix</keyword>
<evidence type="ECO:0000256" key="1">
    <source>
        <dbReference type="ARBA" id="ARBA00000900"/>
    </source>
</evidence>
<dbReference type="GO" id="GO:0061630">
    <property type="term" value="F:ubiquitin protein ligase activity"/>
    <property type="evidence" value="ECO:0007669"/>
    <property type="project" value="UniProtKB-EC"/>
</dbReference>
<keyword evidence="7 17" id="KW-0812">Transmembrane</keyword>
<evidence type="ECO:0000256" key="8">
    <source>
        <dbReference type="ARBA" id="ARBA00022723"/>
    </source>
</evidence>
<keyword evidence="20" id="KW-1185">Reference proteome</keyword>
<feature type="transmembrane region" description="Helical" evidence="17">
    <location>
        <begin position="102"/>
        <end position="119"/>
    </location>
</feature>
<comment type="catalytic activity">
    <reaction evidence="1">
        <text>S-ubiquitinyl-[E2 ubiquitin-conjugating enzyme]-L-cysteine + [acceptor protein]-L-lysine = [E2 ubiquitin-conjugating enzyme]-L-cysteine + N(6)-ubiquitinyl-[acceptor protein]-L-lysine.</text>
        <dbReference type="EC" id="2.3.2.27"/>
    </reaction>
</comment>
<dbReference type="Pfam" id="PF13639">
    <property type="entry name" value="zf-RING_2"/>
    <property type="match status" value="1"/>
</dbReference>
<feature type="transmembrane region" description="Helical" evidence="17">
    <location>
        <begin position="139"/>
        <end position="158"/>
    </location>
</feature>
<feature type="compositionally biased region" description="Polar residues" evidence="16">
    <location>
        <begin position="412"/>
        <end position="439"/>
    </location>
</feature>
<protein>
    <recommendedName>
        <fullName evidence="5">RING-type E3 ubiquitin transferase</fullName>
        <ecNumber evidence="5">2.3.2.27</ecNumber>
    </recommendedName>
</protein>
<comment type="similarity">
    <text evidence="4">Belongs to the HRD1 family.</text>
</comment>
<evidence type="ECO:0000256" key="4">
    <source>
        <dbReference type="ARBA" id="ARBA00010089"/>
    </source>
</evidence>
<evidence type="ECO:0000256" key="3">
    <source>
        <dbReference type="ARBA" id="ARBA00004906"/>
    </source>
</evidence>
<keyword evidence="10" id="KW-0833">Ubl conjugation pathway</keyword>
<dbReference type="InterPro" id="IPR057992">
    <property type="entry name" value="TPR_SYVN1_N"/>
</dbReference>
<evidence type="ECO:0000256" key="16">
    <source>
        <dbReference type="SAM" id="MobiDB-lite"/>
    </source>
</evidence>
<comment type="pathway">
    <text evidence="3">Protein modification; protein ubiquitination.</text>
</comment>
<evidence type="ECO:0000256" key="13">
    <source>
        <dbReference type="ARBA" id="ARBA00022989"/>
    </source>
</evidence>
<feature type="compositionally biased region" description="Pro residues" evidence="16">
    <location>
        <begin position="393"/>
        <end position="405"/>
    </location>
</feature>
<evidence type="ECO:0000313" key="19">
    <source>
        <dbReference type="EMBL" id="KXS20693.1"/>
    </source>
</evidence>
<dbReference type="PANTHER" id="PTHR22763:SF184">
    <property type="entry name" value="E3 UBIQUITIN-PROTEIN LIGASE SYNOVIOLIN"/>
    <property type="match status" value="1"/>
</dbReference>
<keyword evidence="9 15" id="KW-0863">Zinc-finger</keyword>
<proteinExistence type="inferred from homology"/>
<evidence type="ECO:0000256" key="17">
    <source>
        <dbReference type="SAM" id="Phobius"/>
    </source>
</evidence>
<dbReference type="InterPro" id="IPR058051">
    <property type="entry name" value="Znf_RING_synoviolin"/>
</dbReference>
<evidence type="ECO:0000256" key="15">
    <source>
        <dbReference type="PROSITE-ProRule" id="PRU00175"/>
    </source>
</evidence>
<evidence type="ECO:0000256" key="9">
    <source>
        <dbReference type="ARBA" id="ARBA00022771"/>
    </source>
</evidence>
<dbReference type="EMBL" id="KQ965734">
    <property type="protein sequence ID" value="KXS20693.1"/>
    <property type="molecule type" value="Genomic_DNA"/>
</dbReference>
<evidence type="ECO:0000256" key="10">
    <source>
        <dbReference type="ARBA" id="ARBA00022786"/>
    </source>
</evidence>